<name>A0A0K2U0W9_LEPSM</name>
<dbReference type="OrthoDB" id="983479at2759"/>
<feature type="compositionally biased region" description="Basic and acidic residues" evidence="1">
    <location>
        <begin position="88"/>
        <end position="99"/>
    </location>
</feature>
<organism evidence="2">
    <name type="scientific">Lepeophtheirus salmonis</name>
    <name type="common">Salmon louse</name>
    <name type="synonym">Caligus salmonis</name>
    <dbReference type="NCBI Taxonomy" id="72036"/>
    <lineage>
        <taxon>Eukaryota</taxon>
        <taxon>Metazoa</taxon>
        <taxon>Ecdysozoa</taxon>
        <taxon>Arthropoda</taxon>
        <taxon>Crustacea</taxon>
        <taxon>Multicrustacea</taxon>
        <taxon>Hexanauplia</taxon>
        <taxon>Copepoda</taxon>
        <taxon>Siphonostomatoida</taxon>
        <taxon>Caligidae</taxon>
        <taxon>Lepeophtheirus</taxon>
    </lineage>
</organism>
<feature type="region of interest" description="Disordered" evidence="1">
    <location>
        <begin position="42"/>
        <end position="99"/>
    </location>
</feature>
<proteinExistence type="predicted"/>
<dbReference type="AlphaFoldDB" id="A0A0K2U0W9"/>
<evidence type="ECO:0000256" key="1">
    <source>
        <dbReference type="SAM" id="MobiDB-lite"/>
    </source>
</evidence>
<accession>A0A0K2U0W9</accession>
<feature type="compositionally biased region" description="Acidic residues" evidence="1">
    <location>
        <begin position="50"/>
        <end position="62"/>
    </location>
</feature>
<dbReference type="EMBL" id="HACA01013940">
    <property type="protein sequence ID" value="CDW31301.1"/>
    <property type="molecule type" value="Transcribed_RNA"/>
</dbReference>
<sequence length="116" mass="13058">MGGNVDPMESTTDATANSNEVITFFILYLNILNHCPFLSDHDDARWKDNDDGEGWGSEDWDDPSSNHLKDPSAIPPPTHSSSKAKTTTKNESKSKDEFNEWKELENSAWEVLSKDK</sequence>
<evidence type="ECO:0000313" key="2">
    <source>
        <dbReference type="EMBL" id="CDW31301.1"/>
    </source>
</evidence>
<protein>
    <submittedName>
        <fullName evidence="2">Uncharacterized protein</fullName>
    </submittedName>
</protein>
<reference evidence="2" key="1">
    <citation type="submission" date="2014-05" db="EMBL/GenBank/DDBJ databases">
        <authorList>
            <person name="Chronopoulou M."/>
        </authorList>
    </citation>
    <scope>NUCLEOTIDE SEQUENCE</scope>
    <source>
        <tissue evidence="2">Whole organism</tissue>
    </source>
</reference>